<evidence type="ECO:0000313" key="5">
    <source>
        <dbReference type="Proteomes" id="UP000001876"/>
    </source>
</evidence>
<dbReference type="OMA" id="YSETCIT"/>
<reference evidence="4 5" key="1">
    <citation type="journal article" date="2009" name="Science">
        <title>Green evolution and dynamic adaptations revealed by genomes of the marine picoeukaryotes Micromonas.</title>
        <authorList>
            <person name="Worden A.Z."/>
            <person name="Lee J.H."/>
            <person name="Mock T."/>
            <person name="Rouze P."/>
            <person name="Simmons M.P."/>
            <person name="Aerts A.L."/>
            <person name="Allen A.E."/>
            <person name="Cuvelier M.L."/>
            <person name="Derelle E."/>
            <person name="Everett M.V."/>
            <person name="Foulon E."/>
            <person name="Grimwood J."/>
            <person name="Gundlach H."/>
            <person name="Henrissat B."/>
            <person name="Napoli C."/>
            <person name="McDonald S.M."/>
            <person name="Parker M.S."/>
            <person name="Rombauts S."/>
            <person name="Salamov A."/>
            <person name="Von Dassow P."/>
            <person name="Badger J.H."/>
            <person name="Coutinho P.M."/>
            <person name="Demir E."/>
            <person name="Dubchak I."/>
            <person name="Gentemann C."/>
            <person name="Eikrem W."/>
            <person name="Gready J.E."/>
            <person name="John U."/>
            <person name="Lanier W."/>
            <person name="Lindquist E.A."/>
            <person name="Lucas S."/>
            <person name="Mayer K.F."/>
            <person name="Moreau H."/>
            <person name="Not F."/>
            <person name="Otillar R."/>
            <person name="Panaud O."/>
            <person name="Pangilinan J."/>
            <person name="Paulsen I."/>
            <person name="Piegu B."/>
            <person name="Poliakov A."/>
            <person name="Robbens S."/>
            <person name="Schmutz J."/>
            <person name="Toulza E."/>
            <person name="Wyss T."/>
            <person name="Zelensky A."/>
            <person name="Zhou K."/>
            <person name="Armbrust E.V."/>
            <person name="Bhattacharya D."/>
            <person name="Goodenough U.W."/>
            <person name="Van de Peer Y."/>
            <person name="Grigoriev I.V."/>
        </authorList>
    </citation>
    <scope>NUCLEOTIDE SEQUENCE [LARGE SCALE GENOMIC DNA]</scope>
    <source>
        <strain evidence="4 5">CCMP1545</strain>
    </source>
</reference>
<dbReference type="PROSITE" id="PS50090">
    <property type="entry name" value="MYB_LIKE"/>
    <property type="match status" value="1"/>
</dbReference>
<keyword evidence="5" id="KW-1185">Reference proteome</keyword>
<feature type="compositionally biased region" description="Basic and acidic residues" evidence="1">
    <location>
        <begin position="11"/>
        <end position="22"/>
    </location>
</feature>
<feature type="domain" description="Myb-like" evidence="2">
    <location>
        <begin position="350"/>
        <end position="406"/>
    </location>
</feature>
<dbReference type="PROSITE" id="PS51294">
    <property type="entry name" value="HTH_MYB"/>
    <property type="match status" value="1"/>
</dbReference>
<accession>C1MZ21</accession>
<feature type="compositionally biased region" description="Basic residues" evidence="1">
    <location>
        <begin position="342"/>
        <end position="356"/>
    </location>
</feature>
<dbReference type="InterPro" id="IPR017930">
    <property type="entry name" value="Myb_dom"/>
</dbReference>
<dbReference type="PANTHER" id="PTHR46993">
    <property type="entry name" value="MYB TRANSCRIPTION FACTOR"/>
    <property type="match status" value="1"/>
</dbReference>
<feature type="compositionally biased region" description="Basic and acidic residues" evidence="1">
    <location>
        <begin position="215"/>
        <end position="228"/>
    </location>
</feature>
<dbReference type="EMBL" id="GG663743">
    <property type="protein sequence ID" value="EEH54790.1"/>
    <property type="molecule type" value="Genomic_DNA"/>
</dbReference>
<dbReference type="InterPro" id="IPR009057">
    <property type="entry name" value="Homeodomain-like_sf"/>
</dbReference>
<feature type="compositionally biased region" description="Acidic residues" evidence="1">
    <location>
        <begin position="232"/>
        <end position="242"/>
    </location>
</feature>
<gene>
    <name evidence="4" type="ORF">MICPUCDRAFT_60572</name>
</gene>
<dbReference type="Gene3D" id="1.10.10.60">
    <property type="entry name" value="Homeodomain-like"/>
    <property type="match status" value="1"/>
</dbReference>
<proteinExistence type="predicted"/>
<dbReference type="PANTHER" id="PTHR46993:SF6">
    <property type="entry name" value="MYB TRANSCRIPTION FACTOR"/>
    <property type="match status" value="1"/>
</dbReference>
<feature type="region of interest" description="Disordered" evidence="1">
    <location>
        <begin position="215"/>
        <end position="356"/>
    </location>
</feature>
<dbReference type="RefSeq" id="XP_003061140.1">
    <property type="nucleotide sequence ID" value="XM_003061094.1"/>
</dbReference>
<dbReference type="Pfam" id="PF00249">
    <property type="entry name" value="Myb_DNA-binding"/>
    <property type="match status" value="1"/>
</dbReference>
<feature type="compositionally biased region" description="Low complexity" evidence="1">
    <location>
        <begin position="243"/>
        <end position="256"/>
    </location>
</feature>
<name>C1MZ21_MICPC</name>
<evidence type="ECO:0000256" key="1">
    <source>
        <dbReference type="SAM" id="MobiDB-lite"/>
    </source>
</evidence>
<dbReference type="CDD" id="cd11660">
    <property type="entry name" value="SANT_TRF"/>
    <property type="match status" value="1"/>
</dbReference>
<evidence type="ECO:0000313" key="4">
    <source>
        <dbReference type="EMBL" id="EEH54790.1"/>
    </source>
</evidence>
<feature type="compositionally biased region" description="Acidic residues" evidence="1">
    <location>
        <begin position="278"/>
        <end position="293"/>
    </location>
</feature>
<dbReference type="Proteomes" id="UP000001876">
    <property type="component" value="Unassembled WGS sequence"/>
</dbReference>
<feature type="region of interest" description="Disordered" evidence="1">
    <location>
        <begin position="1"/>
        <end position="22"/>
    </location>
</feature>
<dbReference type="GeneID" id="9686320"/>
<organism evidence="5">
    <name type="scientific">Micromonas pusilla (strain CCMP1545)</name>
    <name type="common">Picoplanktonic green alga</name>
    <dbReference type="NCBI Taxonomy" id="564608"/>
    <lineage>
        <taxon>Eukaryota</taxon>
        <taxon>Viridiplantae</taxon>
        <taxon>Chlorophyta</taxon>
        <taxon>Mamiellophyceae</taxon>
        <taxon>Mamiellales</taxon>
        <taxon>Mamiellaceae</taxon>
        <taxon>Micromonas</taxon>
    </lineage>
</organism>
<sequence>MCAPDSQFNSDEEREKVNERRSLKLQIPPPPLRAQIRLLLDSLNYSTRNFEHIDKKCAMMVFESLVTVGDKTSTLDAAGGVLPVPSPLLVARCYSETCITHLRGPKPNVKAFKEAVHAYLVEDLKDTSPWLDAETLVNCRDGLARVCEWATPARAGEVLNRWHAEKELLQQLAQYASSVIKAMGPSFLELVAIDIARGAYNPMVEEGLLLPKKERDGDARAAAARRDATTSSDEDEDEDEDAPPAAKAAKATTRTTRGGGEDAAAWKKLGKRATANETQEEIAPADDDDDDEPSPAAIRAKKMKISSTRKPGATTVEWDGDSQFTTPGEKGTPTLPSFAVEKKKHATTATGRKKKQYWSDEEVKELERLVKKYGESNWKKIQTEGAGVFDPARTNVHLKDKWRTMQKGNRG</sequence>
<dbReference type="OrthoDB" id="608866at2759"/>
<dbReference type="SUPFAM" id="SSF46689">
    <property type="entry name" value="Homeodomain-like"/>
    <property type="match status" value="1"/>
</dbReference>
<dbReference type="KEGG" id="mpp:MICPUCDRAFT_60572"/>
<feature type="domain" description="HTH myb-type" evidence="3">
    <location>
        <begin position="350"/>
        <end position="410"/>
    </location>
</feature>
<dbReference type="InterPro" id="IPR001005">
    <property type="entry name" value="SANT/Myb"/>
</dbReference>
<evidence type="ECO:0000259" key="3">
    <source>
        <dbReference type="PROSITE" id="PS51294"/>
    </source>
</evidence>
<evidence type="ECO:0000259" key="2">
    <source>
        <dbReference type="PROSITE" id="PS50090"/>
    </source>
</evidence>
<dbReference type="AlphaFoldDB" id="C1MZ21"/>
<dbReference type="SMART" id="SM00717">
    <property type="entry name" value="SANT"/>
    <property type="match status" value="1"/>
</dbReference>
<protein>
    <submittedName>
        <fullName evidence="4">Predicted protein</fullName>
    </submittedName>
</protein>